<proteinExistence type="predicted"/>
<accession>A0A271IZ19</accession>
<keyword evidence="2" id="KW-1185">Reference proteome</keyword>
<dbReference type="EMBL" id="MQWD01000001">
    <property type="protein sequence ID" value="PAP76452.1"/>
    <property type="molecule type" value="Genomic_DNA"/>
</dbReference>
<reference evidence="1 2" key="1">
    <citation type="submission" date="2016-11" db="EMBL/GenBank/DDBJ databases">
        <title>Study of marine rhodopsin-containing bacteria.</title>
        <authorList>
            <person name="Yoshizawa S."/>
            <person name="Kumagai Y."/>
            <person name="Kogure K."/>
        </authorList>
    </citation>
    <scope>NUCLEOTIDE SEQUENCE [LARGE SCALE GENOMIC DNA]</scope>
    <source>
        <strain evidence="1 2">SAORIC-28</strain>
    </source>
</reference>
<dbReference type="RefSeq" id="WP_095510109.1">
    <property type="nucleotide sequence ID" value="NZ_MQWD01000001.1"/>
</dbReference>
<dbReference type="AlphaFoldDB" id="A0A271IZ19"/>
<name>A0A271IZ19_9BACT</name>
<dbReference type="PROSITE" id="PS51257">
    <property type="entry name" value="PROKAR_LIPOPROTEIN"/>
    <property type="match status" value="1"/>
</dbReference>
<sequence>MRSLRLCTLALVLAVAGCDTSEPVDPPSEAPVLTLAVGTEWTLARTYTVRYDDAGMPSDTTFVGPGGLPEHIATLTVSRDTLIDGETWFQIKSTPISFTHCVFGEGIWFTNREDGLYRWGGTVFEPELAYGTGLTPSDVFFDTDAVEARYVGNGPVQLTSGATTTAREYSRLWKRFELNHQVRGPISPQAATYDALSSELGPIALEILYVSYSDEAEDEFQPRVVAHYEQVPEPATVEARASVMVSDEGIAVR</sequence>
<protein>
    <recommendedName>
        <fullName evidence="3">Lipoprotein</fullName>
    </recommendedName>
</protein>
<evidence type="ECO:0008006" key="3">
    <source>
        <dbReference type="Google" id="ProtNLM"/>
    </source>
</evidence>
<dbReference type="OrthoDB" id="9844522at2"/>
<comment type="caution">
    <text evidence="1">The sequence shown here is derived from an EMBL/GenBank/DDBJ whole genome shotgun (WGS) entry which is preliminary data.</text>
</comment>
<organism evidence="1 2">
    <name type="scientific">Rubrivirga marina</name>
    <dbReference type="NCBI Taxonomy" id="1196024"/>
    <lineage>
        <taxon>Bacteria</taxon>
        <taxon>Pseudomonadati</taxon>
        <taxon>Rhodothermota</taxon>
        <taxon>Rhodothermia</taxon>
        <taxon>Rhodothermales</taxon>
        <taxon>Rubricoccaceae</taxon>
        <taxon>Rubrivirga</taxon>
    </lineage>
</organism>
<evidence type="ECO:0000313" key="2">
    <source>
        <dbReference type="Proteomes" id="UP000216339"/>
    </source>
</evidence>
<dbReference type="Proteomes" id="UP000216339">
    <property type="component" value="Unassembled WGS sequence"/>
</dbReference>
<evidence type="ECO:0000313" key="1">
    <source>
        <dbReference type="EMBL" id="PAP76452.1"/>
    </source>
</evidence>
<gene>
    <name evidence="1" type="ORF">BSZ37_08355</name>
</gene>